<proteinExistence type="predicted"/>
<accession>K8F284</accession>
<evidence type="ECO:0000256" key="1">
    <source>
        <dbReference type="SAM" id="MobiDB-lite"/>
    </source>
</evidence>
<dbReference type="AlphaFoldDB" id="K8F284"/>
<keyword evidence="2" id="KW-0812">Transmembrane</keyword>
<keyword evidence="2" id="KW-1133">Transmembrane helix</keyword>
<organism evidence="3 4">
    <name type="scientific">Bathycoccus prasinos</name>
    <dbReference type="NCBI Taxonomy" id="41875"/>
    <lineage>
        <taxon>Eukaryota</taxon>
        <taxon>Viridiplantae</taxon>
        <taxon>Chlorophyta</taxon>
        <taxon>Mamiellophyceae</taxon>
        <taxon>Mamiellales</taxon>
        <taxon>Bathycoccaceae</taxon>
        <taxon>Bathycoccus</taxon>
    </lineage>
</organism>
<dbReference type="InterPro" id="IPR002838">
    <property type="entry name" value="AIM24"/>
</dbReference>
<protein>
    <submittedName>
        <fullName evidence="3">Protein containing DUF124</fullName>
    </submittedName>
</protein>
<evidence type="ECO:0000256" key="2">
    <source>
        <dbReference type="SAM" id="Phobius"/>
    </source>
</evidence>
<evidence type="ECO:0000313" key="4">
    <source>
        <dbReference type="Proteomes" id="UP000198341"/>
    </source>
</evidence>
<keyword evidence="2" id="KW-0472">Membrane</keyword>
<dbReference type="GeneID" id="19014878"/>
<dbReference type="PANTHER" id="PTHR43657:SF1">
    <property type="entry name" value="ALTERED INHERITANCE OF MITOCHONDRIA PROTEIN 24, MITOCHONDRIAL"/>
    <property type="match status" value="1"/>
</dbReference>
<dbReference type="Pfam" id="PF01987">
    <property type="entry name" value="AIM24"/>
    <property type="match status" value="1"/>
</dbReference>
<dbReference type="SUPFAM" id="SSF51219">
    <property type="entry name" value="TRAP-like"/>
    <property type="match status" value="1"/>
</dbReference>
<feature type="transmembrane region" description="Helical" evidence="2">
    <location>
        <begin position="211"/>
        <end position="242"/>
    </location>
</feature>
<sequence length="558" mass="60992">MASSAGSYFSSGCASVTYTKGRRRRDVVTCFLCSRPPSPRIRRPKTTPEQSLKQNVRLQTPTGTVKTKKTKKTKTMIKANVPPPILEDLSPLETIRDSFDMIATSFATTVTIWSNNRFNKNRNPMSSLESEGMRLESEGGGNDDDGRKGGGGGNGDNNDDEGDWGEENDGYSEDSQFVWIRNGQDGLKWLVSFLVFSWYCFFFAHEPFWGCVWLTCAIGTGWGLFLVGSAVSGALFVINFFYRVYDSSTANVLSESKEKTGGVIDYGIGIKKEAIKMIQAERFRKTIPEPIENLQTAPVDRNLNPNLPKHVSLFGTDAQIVQMKLKPGESVNAEPGAMCYMSSNVLSITSLGPGGLSKAIARVLAGEPFFINTFRNLGSSDGYIALGSLRQGDKIAVVNLKEREADLLCARDSYLCSMGDISVSAAVSFSQEARGGRTLSQVLKQRFRTGVRLILSKGNNIFNGEWLVGDGTACITGKGTVMRRTLKEGEEMVVDARAVLALERTIEYDLELVSSPVAAVFGGEGLFHVRLKGPGGFYLQSLPIDKAKKKLRLGGRSI</sequence>
<dbReference type="Gene3D" id="3.60.160.10">
    <property type="entry name" value="Mitochondrial biogenesis AIM24"/>
    <property type="match status" value="1"/>
</dbReference>
<dbReference type="eggNOG" id="ENOG502QVFQ">
    <property type="taxonomic scope" value="Eukaryota"/>
</dbReference>
<feature type="region of interest" description="Disordered" evidence="1">
    <location>
        <begin position="121"/>
        <end position="170"/>
    </location>
</feature>
<dbReference type="STRING" id="41875.K8F284"/>
<name>K8F284_9CHLO</name>
<reference evidence="3 4" key="1">
    <citation type="submission" date="2011-10" db="EMBL/GenBank/DDBJ databases">
        <authorList>
            <person name="Genoscope - CEA"/>
        </authorList>
    </citation>
    <scope>NUCLEOTIDE SEQUENCE [LARGE SCALE GENOMIC DNA]</scope>
    <source>
        <strain evidence="3 4">RCC 1105</strain>
    </source>
</reference>
<dbReference type="Proteomes" id="UP000198341">
    <property type="component" value="Chromosome 7"/>
</dbReference>
<feature type="transmembrane region" description="Helical" evidence="2">
    <location>
        <begin position="186"/>
        <end position="204"/>
    </location>
</feature>
<gene>
    <name evidence="3" type="ORF">Bathy07g03890</name>
</gene>
<dbReference type="EMBL" id="FO082272">
    <property type="protein sequence ID" value="CCO66393.1"/>
    <property type="molecule type" value="Genomic_DNA"/>
</dbReference>
<dbReference type="OrthoDB" id="1705416at2759"/>
<dbReference type="RefSeq" id="XP_007512305.1">
    <property type="nucleotide sequence ID" value="XM_007512243.1"/>
</dbReference>
<dbReference type="PANTHER" id="PTHR43657">
    <property type="entry name" value="TRYPTOPHAN RNA-BINDING ATTENUATOR PROTEIN-LIKE PROTEIN"/>
    <property type="match status" value="1"/>
</dbReference>
<dbReference type="KEGG" id="bpg:Bathy07g03890"/>
<dbReference type="InterPro" id="IPR036983">
    <property type="entry name" value="AIM24_sf"/>
</dbReference>
<dbReference type="InterPro" id="IPR016031">
    <property type="entry name" value="Trp_RNA-bd_attenuator-like_dom"/>
</dbReference>
<feature type="compositionally biased region" description="Acidic residues" evidence="1">
    <location>
        <begin position="157"/>
        <end position="170"/>
    </location>
</feature>
<keyword evidence="4" id="KW-1185">Reference proteome</keyword>
<evidence type="ECO:0000313" key="3">
    <source>
        <dbReference type="EMBL" id="CCO66393.1"/>
    </source>
</evidence>